<organism evidence="2 3">
    <name type="scientific">Nocardioides aurantiacus</name>
    <dbReference type="NCBI Taxonomy" id="86796"/>
    <lineage>
        <taxon>Bacteria</taxon>
        <taxon>Bacillati</taxon>
        <taxon>Actinomycetota</taxon>
        <taxon>Actinomycetes</taxon>
        <taxon>Propionibacteriales</taxon>
        <taxon>Nocardioidaceae</taxon>
        <taxon>Nocardioides</taxon>
    </lineage>
</organism>
<evidence type="ECO:0000313" key="3">
    <source>
        <dbReference type="Proteomes" id="UP000281738"/>
    </source>
</evidence>
<reference evidence="2 3" key="1">
    <citation type="submission" date="2018-11" db="EMBL/GenBank/DDBJ databases">
        <title>Sequencing the genomes of 1000 actinobacteria strains.</title>
        <authorList>
            <person name="Klenk H.-P."/>
        </authorList>
    </citation>
    <scope>NUCLEOTIDE SEQUENCE [LARGE SCALE GENOMIC DNA]</scope>
    <source>
        <strain evidence="2 3">DSM 12652</strain>
    </source>
</reference>
<keyword evidence="1" id="KW-0812">Transmembrane</keyword>
<keyword evidence="3" id="KW-1185">Reference proteome</keyword>
<evidence type="ECO:0000256" key="1">
    <source>
        <dbReference type="SAM" id="Phobius"/>
    </source>
</evidence>
<accession>A0A3N2CUM2</accession>
<dbReference type="EMBL" id="RKHO01000001">
    <property type="protein sequence ID" value="ROR91156.1"/>
    <property type="molecule type" value="Genomic_DNA"/>
</dbReference>
<keyword evidence="1" id="KW-1133">Transmembrane helix</keyword>
<dbReference type="Proteomes" id="UP000281738">
    <property type="component" value="Unassembled WGS sequence"/>
</dbReference>
<name>A0A3N2CUM2_9ACTN</name>
<gene>
    <name evidence="2" type="ORF">EDD33_2018</name>
</gene>
<dbReference type="RefSeq" id="WP_170169776.1">
    <property type="nucleotide sequence ID" value="NZ_RKHO01000001.1"/>
</dbReference>
<dbReference type="AlphaFoldDB" id="A0A3N2CUM2"/>
<sequence length="64" mass="6833">MDHLNLALLWLQARWATARDNRDEAGFTALEWLVVALGVIAIAGIAVAAVKAYVTGQTNKLGSP</sequence>
<protein>
    <recommendedName>
        <fullName evidence="4">Flp pilus assembly pilin Flp</fullName>
    </recommendedName>
</protein>
<keyword evidence="1" id="KW-0472">Membrane</keyword>
<feature type="transmembrane region" description="Helical" evidence="1">
    <location>
        <begin position="32"/>
        <end position="54"/>
    </location>
</feature>
<evidence type="ECO:0008006" key="4">
    <source>
        <dbReference type="Google" id="ProtNLM"/>
    </source>
</evidence>
<comment type="caution">
    <text evidence="2">The sequence shown here is derived from an EMBL/GenBank/DDBJ whole genome shotgun (WGS) entry which is preliminary data.</text>
</comment>
<evidence type="ECO:0000313" key="2">
    <source>
        <dbReference type="EMBL" id="ROR91156.1"/>
    </source>
</evidence>
<proteinExistence type="predicted"/>